<comment type="caution">
    <text evidence="2">The sequence shown here is derived from an EMBL/GenBank/DDBJ whole genome shotgun (WGS) entry which is preliminary data.</text>
</comment>
<evidence type="ECO:0000313" key="3">
    <source>
        <dbReference type="Proteomes" id="UP000016566"/>
    </source>
</evidence>
<comment type="similarity">
    <text evidence="1">Belongs to the glycosyltransferase 20 family.</text>
</comment>
<gene>
    <name evidence="2" type="ORF">MBELCI_2198</name>
</gene>
<organism evidence="2 3">
    <name type="scientific">Limimaricola cinnabarinus LL-001</name>
    <dbReference type="NCBI Taxonomy" id="1337093"/>
    <lineage>
        <taxon>Bacteria</taxon>
        <taxon>Pseudomonadati</taxon>
        <taxon>Pseudomonadota</taxon>
        <taxon>Alphaproteobacteria</taxon>
        <taxon>Rhodobacterales</taxon>
        <taxon>Paracoccaceae</taxon>
        <taxon>Limimaricola</taxon>
    </lineage>
</organism>
<dbReference type="PANTHER" id="PTHR10788:SF106">
    <property type="entry name" value="BCDNA.GH08860"/>
    <property type="match status" value="1"/>
</dbReference>
<keyword evidence="3" id="KW-1185">Reference proteome</keyword>
<dbReference type="EMBL" id="BATB01000029">
    <property type="protein sequence ID" value="GAD56146.1"/>
    <property type="molecule type" value="Genomic_DNA"/>
</dbReference>
<name>U2YLZ1_9RHOB</name>
<accession>U2YLZ1</accession>
<protein>
    <submittedName>
        <fullName evidence="2">Alpha,alpha-trehalose-phosphate synthase [UDP-forming]</fullName>
    </submittedName>
</protein>
<dbReference type="GO" id="GO:0003825">
    <property type="term" value="F:alpha,alpha-trehalose-phosphate synthase (UDP-forming) activity"/>
    <property type="evidence" value="ECO:0007669"/>
    <property type="project" value="TreeGrafter"/>
</dbReference>
<dbReference type="PANTHER" id="PTHR10788">
    <property type="entry name" value="TREHALOSE-6-PHOSPHATE SYNTHASE"/>
    <property type="match status" value="1"/>
</dbReference>
<dbReference type="OrthoDB" id="9815690at2"/>
<dbReference type="AlphaFoldDB" id="U2YLZ1"/>
<dbReference type="Pfam" id="PF00982">
    <property type="entry name" value="Glyco_transf_20"/>
    <property type="match status" value="1"/>
</dbReference>
<dbReference type="InterPro" id="IPR001830">
    <property type="entry name" value="Glyco_trans_20"/>
</dbReference>
<dbReference type="CDD" id="cd03788">
    <property type="entry name" value="GT20_TPS"/>
    <property type="match status" value="1"/>
</dbReference>
<dbReference type="SUPFAM" id="SSF53756">
    <property type="entry name" value="UDP-Glycosyltransferase/glycogen phosphorylase"/>
    <property type="match status" value="1"/>
</dbReference>
<evidence type="ECO:0000313" key="2">
    <source>
        <dbReference type="EMBL" id="GAD56146.1"/>
    </source>
</evidence>
<evidence type="ECO:0000256" key="1">
    <source>
        <dbReference type="ARBA" id="ARBA00008799"/>
    </source>
</evidence>
<dbReference type="eggNOG" id="COG0380">
    <property type="taxonomic scope" value="Bacteria"/>
</dbReference>
<dbReference type="Proteomes" id="UP000016566">
    <property type="component" value="Unassembled WGS sequence"/>
</dbReference>
<dbReference type="STRING" id="1337093.MBELCI_2198"/>
<dbReference type="GO" id="GO:0005992">
    <property type="term" value="P:trehalose biosynthetic process"/>
    <property type="evidence" value="ECO:0007669"/>
    <property type="project" value="InterPro"/>
</dbReference>
<reference evidence="2" key="1">
    <citation type="journal article" date="2013" name="Genome Announc.">
        <title>Draft Genome Sequence of Loktanella cinnabarina LL-001T, Isolated from Deep-Sea Floor Sediment.</title>
        <authorList>
            <person name="Nishi S."/>
            <person name="Tsubouchi T."/>
            <person name="Takaki Y."/>
            <person name="Koyanagi R."/>
            <person name="Satoh N."/>
            <person name="Maruyama T."/>
            <person name="Hatada Y."/>
        </authorList>
    </citation>
    <scope>NUCLEOTIDE SEQUENCE [LARGE SCALE GENOMIC DNA]</scope>
    <source>
        <strain evidence="2">LL-001</strain>
    </source>
</reference>
<dbReference type="RefSeq" id="WP_021694247.1">
    <property type="nucleotide sequence ID" value="NZ_BATB01000029.1"/>
</dbReference>
<sequence length="460" mass="51606">MEEEGRLIVVSNRIPTEAAPSGGLVVALHDALKERGGVWIGNSGKRVYPEEAAHGLTQIAKTPYERYSFDLTEEEHQGFYLGYANATLWPLFHHRTDLLAVDPDQARVYREVNDRVAGLIAEVVQPGDVIWVHDYHFLPLAEALRKRGVMNRIGFFLHIPFPNPSDMPALPERKQMPGWLSSFDLIGLQTRRDVSNALDFLRDNGAEILLRGKMKYQDRTFEIASFPIGIDVDGFVEAAEAHADSGEHLRLSPGERLVLGVDRLDYSKGLPQRFAAFGEYLSHRPDPQIRATLLQIAPPSREDVEAYKDIRQELETITGRVNGEMAELDWTPIRYIRRNIEREILAGLYRRGDACLVTPLADGMNLVAKEFVAAQDGADPGVLILSHFAGAAEQMEAALMVNPYDPGETARAIEQALSMPLHERQSRHLSLMQSIRETDITWWTRTYLAALQQKAPVAAN</sequence>
<proteinExistence type="inferred from homology"/>
<dbReference type="Gene3D" id="3.40.50.2000">
    <property type="entry name" value="Glycogen Phosphorylase B"/>
    <property type="match status" value="2"/>
</dbReference>